<evidence type="ECO:0000256" key="3">
    <source>
        <dbReference type="ARBA" id="ARBA00022692"/>
    </source>
</evidence>
<gene>
    <name evidence="10" type="ORF">D7D94_01390</name>
</gene>
<feature type="domain" description="ABC3 transporter permease C-terminal" evidence="8">
    <location>
        <begin position="262"/>
        <end position="382"/>
    </location>
</feature>
<feature type="domain" description="MacB-like periplasmic core" evidence="9">
    <location>
        <begin position="17"/>
        <end position="213"/>
    </location>
</feature>
<feature type="transmembrane region" description="Helical" evidence="7">
    <location>
        <begin position="305"/>
        <end position="328"/>
    </location>
</feature>
<feature type="transmembrane region" description="Helical" evidence="7">
    <location>
        <begin position="427"/>
        <end position="447"/>
    </location>
</feature>
<dbReference type="InterPro" id="IPR050250">
    <property type="entry name" value="Macrolide_Exporter_MacB"/>
</dbReference>
<keyword evidence="4 7" id="KW-1133">Transmembrane helix</keyword>
<protein>
    <submittedName>
        <fullName evidence="10">ABC transporter permease</fullName>
    </submittedName>
</protein>
<keyword evidence="2" id="KW-1003">Cell membrane</keyword>
<dbReference type="Pfam" id="PF12704">
    <property type="entry name" value="MacB_PCD"/>
    <property type="match status" value="2"/>
</dbReference>
<keyword evidence="3 7" id="KW-0812">Transmembrane</keyword>
<keyword evidence="5 7" id="KW-0472">Membrane</keyword>
<comment type="subcellular location">
    <subcellularLocation>
        <location evidence="1">Cell membrane</location>
        <topology evidence="1">Multi-pass membrane protein</topology>
    </subcellularLocation>
</comment>
<dbReference type="PANTHER" id="PTHR30572:SF4">
    <property type="entry name" value="ABC TRANSPORTER PERMEASE YTRF"/>
    <property type="match status" value="1"/>
</dbReference>
<feature type="transmembrane region" description="Helical" evidence="7">
    <location>
        <begin position="258"/>
        <end position="284"/>
    </location>
</feature>
<organism evidence="10 11">
    <name type="scientific">Microbacterium oryzae</name>
    <dbReference type="NCBI Taxonomy" id="743009"/>
    <lineage>
        <taxon>Bacteria</taxon>
        <taxon>Bacillati</taxon>
        <taxon>Actinomycetota</taxon>
        <taxon>Actinomycetes</taxon>
        <taxon>Micrococcales</taxon>
        <taxon>Microbacteriaceae</taxon>
        <taxon>Microbacterium</taxon>
    </lineage>
</organism>
<dbReference type="RefSeq" id="WP_156240888.1">
    <property type="nucleotide sequence ID" value="NZ_BAAAZL010000002.1"/>
</dbReference>
<keyword evidence="11" id="KW-1185">Reference proteome</keyword>
<feature type="transmembrane region" description="Helical" evidence="7">
    <location>
        <begin position="482"/>
        <end position="502"/>
    </location>
</feature>
<feature type="transmembrane region" description="Helical" evidence="7">
    <location>
        <begin position="762"/>
        <end position="788"/>
    </location>
</feature>
<evidence type="ECO:0000259" key="9">
    <source>
        <dbReference type="Pfam" id="PF12704"/>
    </source>
</evidence>
<feature type="transmembrane region" description="Helical" evidence="7">
    <location>
        <begin position="707"/>
        <end position="735"/>
    </location>
</feature>
<dbReference type="EMBL" id="CP032550">
    <property type="protein sequence ID" value="QGU26491.1"/>
    <property type="molecule type" value="Genomic_DNA"/>
</dbReference>
<reference evidence="10 11" key="1">
    <citation type="submission" date="2018-09" db="EMBL/GenBank/DDBJ databases">
        <title>Whole genome sequencing of Microbacterium oryzae strain MB-10T.</title>
        <authorList>
            <person name="Das S.K."/>
        </authorList>
    </citation>
    <scope>NUCLEOTIDE SEQUENCE [LARGE SCALE GENOMIC DNA]</scope>
    <source>
        <strain evidence="10 11">MB-10</strain>
    </source>
</reference>
<evidence type="ECO:0000256" key="4">
    <source>
        <dbReference type="ARBA" id="ARBA00022989"/>
    </source>
</evidence>
<evidence type="ECO:0000256" key="7">
    <source>
        <dbReference type="SAM" id="Phobius"/>
    </source>
</evidence>
<dbReference type="PANTHER" id="PTHR30572">
    <property type="entry name" value="MEMBRANE COMPONENT OF TRANSPORTER-RELATED"/>
    <property type="match status" value="1"/>
</dbReference>
<dbReference type="GO" id="GO:0022857">
    <property type="term" value="F:transmembrane transporter activity"/>
    <property type="evidence" value="ECO:0007669"/>
    <property type="project" value="TreeGrafter"/>
</dbReference>
<evidence type="ECO:0000256" key="6">
    <source>
        <dbReference type="ARBA" id="ARBA00038076"/>
    </source>
</evidence>
<feature type="domain" description="ABC3 transporter permease C-terminal" evidence="8">
    <location>
        <begin position="713"/>
        <end position="829"/>
    </location>
</feature>
<evidence type="ECO:0000256" key="5">
    <source>
        <dbReference type="ARBA" id="ARBA00023136"/>
    </source>
</evidence>
<evidence type="ECO:0000256" key="2">
    <source>
        <dbReference type="ARBA" id="ARBA00022475"/>
    </source>
</evidence>
<name>A0A6I6E3U6_9MICO</name>
<dbReference type="InterPro" id="IPR003838">
    <property type="entry name" value="ABC3_permease_C"/>
</dbReference>
<feature type="transmembrane region" description="Helical" evidence="7">
    <location>
        <begin position="400"/>
        <end position="421"/>
    </location>
</feature>
<sequence>MIRFAFAQVIAHRVRLALTVIAVLLGVAFVTGALVLSGTAQKLFDEQFATAAAGVDVTVRTATAFDSGMGVEVERDPLPADVLPRVADAEGVTAAVPVAKGAARLARDGADLGSVQLSTWVDEPTGAYPLLEGRAPAAADEIVVDRAAAGTLGLRIGDEVEVLGDGRTAARIVGLVGFGDGDGPPVGVVVLSTLAGAQHALGMGDRISEVLVTSDLPVARLQPLLTDALGDAVQVATAQDLAAAGREQAASSLQMLQVVLVALSIASLVIGSFLIANTFTIVIAHRTRELALVRAVGATAAQVRTSVLVEALVVGVVASAAGAAAGVLGAHGLRGLARTFGVLIPDGDLVVEPGTVLLALGFGIAVTVGAALAPAARAAAVSPLAALRASAAEAPHLGRARVGAGAVLVALGTTAAAAPAFGGPLVLLGGGLVAALAGIVLVAPLVLRPLVSAIGGVASRHLTGQLAREAALRSPRRTATTAMALALGLAMLTFVSVVGASVKTATGAQYREVVSADAVVESAGQEMLGGVHAAVFDEIAEVAEVGSVSRLKYGHWRDGETTSALTAFDPASIGEVAAIRMTMGDLSALEAGGVAIAERVARDRSLSIGDELPMTFARTGERALTVVGVVEDGSAQALQTDYFVSLRTYAGLYTEDMDASVFVRAADGVAPARLAAALESALADHPSVQVRDQAAVVAGRTQAVDQIFGLVSVLLAFALLIAALGVANTLALSIAERTREIGLLRAIGMGQRAVARMVRIETGIVCVVAGLLGSALGLAASAAGVAALSAVAPLHMVIPWPQIIVVAAVVVAAGLLAGVLPARRAARVPVLEATAHV</sequence>
<dbReference type="GO" id="GO:0005886">
    <property type="term" value="C:plasma membrane"/>
    <property type="evidence" value="ECO:0007669"/>
    <property type="project" value="UniProtKB-SubCell"/>
</dbReference>
<dbReference type="OrthoDB" id="9780560at2"/>
<dbReference type="AlphaFoldDB" id="A0A6I6E3U6"/>
<feature type="domain" description="MacB-like periplasmic core" evidence="9">
    <location>
        <begin position="478"/>
        <end position="680"/>
    </location>
</feature>
<feature type="transmembrane region" description="Helical" evidence="7">
    <location>
        <begin position="356"/>
        <end position="379"/>
    </location>
</feature>
<accession>A0A6I6E3U6</accession>
<evidence type="ECO:0000313" key="11">
    <source>
        <dbReference type="Proteomes" id="UP000422989"/>
    </source>
</evidence>
<feature type="transmembrane region" description="Helical" evidence="7">
    <location>
        <begin position="800"/>
        <end position="820"/>
    </location>
</feature>
<dbReference type="Pfam" id="PF02687">
    <property type="entry name" value="FtsX"/>
    <property type="match status" value="2"/>
</dbReference>
<comment type="similarity">
    <text evidence="6">Belongs to the ABC-4 integral membrane protein family.</text>
</comment>
<dbReference type="InterPro" id="IPR025857">
    <property type="entry name" value="MacB_PCD"/>
</dbReference>
<evidence type="ECO:0000259" key="8">
    <source>
        <dbReference type="Pfam" id="PF02687"/>
    </source>
</evidence>
<proteinExistence type="inferred from homology"/>
<dbReference type="KEGG" id="moj:D7D94_01390"/>
<evidence type="ECO:0000313" key="10">
    <source>
        <dbReference type="EMBL" id="QGU26491.1"/>
    </source>
</evidence>
<dbReference type="Proteomes" id="UP000422989">
    <property type="component" value="Chromosome"/>
</dbReference>
<evidence type="ECO:0000256" key="1">
    <source>
        <dbReference type="ARBA" id="ARBA00004651"/>
    </source>
</evidence>